<evidence type="ECO:0000313" key="4">
    <source>
        <dbReference type="EMBL" id="RAL08518.1"/>
    </source>
</evidence>
<proteinExistence type="predicted"/>
<dbReference type="GeneID" id="37203636"/>
<keyword evidence="2" id="KW-0472">Membrane</keyword>
<gene>
    <name evidence="4" type="ORF">BO97DRAFT_460606</name>
</gene>
<dbReference type="InterPro" id="IPR053001">
    <property type="entry name" value="MNNG_permease-like"/>
</dbReference>
<dbReference type="GO" id="GO:0016020">
    <property type="term" value="C:membrane"/>
    <property type="evidence" value="ECO:0007669"/>
    <property type="project" value="TreeGrafter"/>
</dbReference>
<feature type="transmembrane region" description="Helical" evidence="2">
    <location>
        <begin position="218"/>
        <end position="239"/>
    </location>
</feature>
<keyword evidence="2" id="KW-1133">Transmembrane helix</keyword>
<dbReference type="AlphaFoldDB" id="A0A395HNU8"/>
<feature type="domain" description="DUF3533" evidence="3">
    <location>
        <begin position="34"/>
        <end position="391"/>
    </location>
</feature>
<dbReference type="Proteomes" id="UP000248961">
    <property type="component" value="Unassembled WGS sequence"/>
</dbReference>
<feature type="compositionally biased region" description="Low complexity" evidence="1">
    <location>
        <begin position="451"/>
        <end position="462"/>
    </location>
</feature>
<feature type="transmembrane region" description="Helical" evidence="2">
    <location>
        <begin position="295"/>
        <end position="319"/>
    </location>
</feature>
<organism evidence="4 5">
    <name type="scientific">Aspergillus homomorphus (strain CBS 101889)</name>
    <dbReference type="NCBI Taxonomy" id="1450537"/>
    <lineage>
        <taxon>Eukaryota</taxon>
        <taxon>Fungi</taxon>
        <taxon>Dikarya</taxon>
        <taxon>Ascomycota</taxon>
        <taxon>Pezizomycotina</taxon>
        <taxon>Eurotiomycetes</taxon>
        <taxon>Eurotiomycetidae</taxon>
        <taxon>Eurotiales</taxon>
        <taxon>Aspergillaceae</taxon>
        <taxon>Aspergillus</taxon>
        <taxon>Aspergillus subgen. Circumdati</taxon>
    </lineage>
</organism>
<keyword evidence="5" id="KW-1185">Reference proteome</keyword>
<feature type="region of interest" description="Disordered" evidence="1">
    <location>
        <begin position="429"/>
        <end position="516"/>
    </location>
</feature>
<sequence>MAFYARARRQKHASIHDPAVRPLRLAVLKAAGINLVVLQVLFLGLFCYLFGSLFQQTTHVHNLNVVFVDYDGGAIGAAVRTAYQQLRGPGFPTLTEHPVTAYPEPEIITSAVCGIDYWGGLYTSPNASNQLAAALGGGTPHNASDILTLVWNEARYSTVVDSAIASSMETLADAARTAYTQTLNLSLAPTTATTLTTLTTPWTLSTINIQPTTQGSRLVYNTLVIILIMIQEFFYLGYINTVYQQFHLYTAVAPHRIALIRQLLAGTYTMLGSLCTAGAVWAFKYGWQVSGAQFVLTWLALWLFAHVNFLVLDVFTVWIPAPFVPMALISWIVLNTTSILLPFELAPAFYRWAYALPAHAVFQVLVDIWSAGCNPMLAYALPVLFGFQVVGLGLSTLGVYRRAHYAVIAREVDERGCREKVAAAVLAEKQERADRGTGEGVEDEDEEEHASGSASMRAMGSGLREERDRGHVATAAGQEEREGRMMGQLVREMSQVERTATRKQNPGPCFDLPYTE</sequence>
<keyword evidence="2" id="KW-0812">Transmembrane</keyword>
<dbReference type="PANTHER" id="PTHR34814">
    <property type="entry name" value="NITROSOGUANIDINE RESISTANCE PROTEIN SNG1"/>
    <property type="match status" value="1"/>
</dbReference>
<dbReference type="OrthoDB" id="2140105at2759"/>
<evidence type="ECO:0000313" key="5">
    <source>
        <dbReference type="Proteomes" id="UP000248961"/>
    </source>
</evidence>
<feature type="transmembrane region" description="Helical" evidence="2">
    <location>
        <begin position="325"/>
        <end position="345"/>
    </location>
</feature>
<feature type="transmembrane region" description="Helical" evidence="2">
    <location>
        <begin position="259"/>
        <end position="283"/>
    </location>
</feature>
<feature type="transmembrane region" description="Helical" evidence="2">
    <location>
        <begin position="377"/>
        <end position="400"/>
    </location>
</feature>
<reference evidence="4 5" key="1">
    <citation type="submission" date="2018-02" db="EMBL/GenBank/DDBJ databases">
        <title>The genomes of Aspergillus section Nigri reveals drivers in fungal speciation.</title>
        <authorList>
            <consortium name="DOE Joint Genome Institute"/>
            <person name="Vesth T.C."/>
            <person name="Nybo J."/>
            <person name="Theobald S."/>
            <person name="Brandl J."/>
            <person name="Frisvad J.C."/>
            <person name="Nielsen K.F."/>
            <person name="Lyhne E.K."/>
            <person name="Kogle M.E."/>
            <person name="Kuo A."/>
            <person name="Riley R."/>
            <person name="Clum A."/>
            <person name="Nolan M."/>
            <person name="Lipzen A."/>
            <person name="Salamov A."/>
            <person name="Henrissat B."/>
            <person name="Wiebenga A."/>
            <person name="De vries R.P."/>
            <person name="Grigoriev I.V."/>
            <person name="Mortensen U.H."/>
            <person name="Andersen M.R."/>
            <person name="Baker S.E."/>
        </authorList>
    </citation>
    <scope>NUCLEOTIDE SEQUENCE [LARGE SCALE GENOMIC DNA]</scope>
    <source>
        <strain evidence="4 5">CBS 101889</strain>
    </source>
</reference>
<dbReference type="RefSeq" id="XP_025547672.1">
    <property type="nucleotide sequence ID" value="XM_025699347.1"/>
</dbReference>
<dbReference type="Pfam" id="PF12051">
    <property type="entry name" value="DUF3533"/>
    <property type="match status" value="1"/>
</dbReference>
<evidence type="ECO:0000256" key="2">
    <source>
        <dbReference type="SAM" id="Phobius"/>
    </source>
</evidence>
<evidence type="ECO:0000256" key="1">
    <source>
        <dbReference type="SAM" id="MobiDB-lite"/>
    </source>
</evidence>
<dbReference type="InterPro" id="IPR022703">
    <property type="entry name" value="DUF3533"/>
</dbReference>
<protein>
    <recommendedName>
        <fullName evidence="3">DUF3533 domain-containing protein</fullName>
    </recommendedName>
</protein>
<dbReference type="VEuPathDB" id="FungiDB:BO97DRAFT_460606"/>
<dbReference type="EMBL" id="KZ824313">
    <property type="protein sequence ID" value="RAL08518.1"/>
    <property type="molecule type" value="Genomic_DNA"/>
</dbReference>
<feature type="transmembrane region" description="Helical" evidence="2">
    <location>
        <begin position="31"/>
        <end position="51"/>
    </location>
</feature>
<dbReference type="STRING" id="1450537.A0A395HNU8"/>
<accession>A0A395HNU8</accession>
<evidence type="ECO:0000259" key="3">
    <source>
        <dbReference type="Pfam" id="PF12051"/>
    </source>
</evidence>
<dbReference type="PANTHER" id="PTHR34814:SF2">
    <property type="entry name" value="DUF3533 DOMAIN-CONTAINING PROTEIN"/>
    <property type="match status" value="1"/>
</dbReference>
<name>A0A395HNU8_ASPHC</name>